<evidence type="ECO:0000313" key="2">
    <source>
        <dbReference type="Proteomes" id="UP000017836"/>
    </source>
</evidence>
<name>W1PLZ1_AMBTC</name>
<sequence>MEVMGKNDKMLKAMKVDYTGEIVLVEEDIPVVDLNWNQAPRRRRPRRREFQRLLAKFPYDPLFASPSGVTRGGTEFHMY</sequence>
<dbReference type="HOGENOM" id="CLU_2609242_0_0_1"/>
<protein>
    <submittedName>
        <fullName evidence="1">Uncharacterized protein</fullName>
    </submittedName>
</protein>
<dbReference type="Proteomes" id="UP000017836">
    <property type="component" value="Unassembled WGS sequence"/>
</dbReference>
<accession>W1PLZ1</accession>
<dbReference type="Gramene" id="ERN08681">
    <property type="protein sequence ID" value="ERN08681"/>
    <property type="gene ID" value="AMTR_s00017p00218110"/>
</dbReference>
<reference evidence="2" key="1">
    <citation type="journal article" date="2013" name="Science">
        <title>The Amborella genome and the evolution of flowering plants.</title>
        <authorList>
            <consortium name="Amborella Genome Project"/>
        </authorList>
    </citation>
    <scope>NUCLEOTIDE SEQUENCE [LARGE SCALE GENOMIC DNA]</scope>
</reference>
<proteinExistence type="predicted"/>
<dbReference type="AlphaFoldDB" id="W1PLZ1"/>
<keyword evidence="2" id="KW-1185">Reference proteome</keyword>
<organism evidence="1 2">
    <name type="scientific">Amborella trichopoda</name>
    <dbReference type="NCBI Taxonomy" id="13333"/>
    <lineage>
        <taxon>Eukaryota</taxon>
        <taxon>Viridiplantae</taxon>
        <taxon>Streptophyta</taxon>
        <taxon>Embryophyta</taxon>
        <taxon>Tracheophyta</taxon>
        <taxon>Spermatophyta</taxon>
        <taxon>Magnoliopsida</taxon>
        <taxon>Amborellales</taxon>
        <taxon>Amborellaceae</taxon>
        <taxon>Amborella</taxon>
    </lineage>
</organism>
<gene>
    <name evidence="1" type="ORF">AMTR_s00017p00218110</name>
</gene>
<evidence type="ECO:0000313" key="1">
    <source>
        <dbReference type="EMBL" id="ERN08681.1"/>
    </source>
</evidence>
<dbReference type="EMBL" id="KI393256">
    <property type="protein sequence ID" value="ERN08681.1"/>
    <property type="molecule type" value="Genomic_DNA"/>
</dbReference>